<dbReference type="EMBL" id="JACGCI010000017">
    <property type="protein sequence ID" value="KAF6758873.1"/>
    <property type="molecule type" value="Genomic_DNA"/>
</dbReference>
<evidence type="ECO:0000313" key="3">
    <source>
        <dbReference type="Proteomes" id="UP000521943"/>
    </source>
</evidence>
<feature type="compositionally biased region" description="Basic and acidic residues" evidence="1">
    <location>
        <begin position="163"/>
        <end position="173"/>
    </location>
</feature>
<gene>
    <name evidence="2" type="ORF">DFP72DRAFT_163098</name>
</gene>
<protein>
    <submittedName>
        <fullName evidence="2">Uncharacterized protein</fullName>
    </submittedName>
</protein>
<name>A0A8H6I7E7_9AGAR</name>
<evidence type="ECO:0000313" key="2">
    <source>
        <dbReference type="EMBL" id="KAF6758873.1"/>
    </source>
</evidence>
<feature type="compositionally biased region" description="Basic and acidic residues" evidence="1">
    <location>
        <begin position="201"/>
        <end position="215"/>
    </location>
</feature>
<keyword evidence="3" id="KW-1185">Reference proteome</keyword>
<sequence>MGREGQGWELGNVVGRSRSAWTRRHRTEGTWNPTHSTSASTHPPVYATSSLQRHDTQHREKEAAPFRAHVDAEGAPSQHNDRHGIEIDCGRLAFTSRKMPARHAVSDTGTLCTIWDGLEKSEYRPHTRPTHGSLHTESPTVREWNESPLRTSKGGLDPKRRRGAVERVVESREPVAVLSKPSKGSGARIDAEGVGPSQPNDRQDFEQSHSREDTAPTHLPMPSARLPPPAQTCQDSGVSRRAYRCANGYSRMGVGWDGKAKHR</sequence>
<dbReference type="Proteomes" id="UP000521943">
    <property type="component" value="Unassembled WGS sequence"/>
</dbReference>
<feature type="compositionally biased region" description="Polar residues" evidence="1">
    <location>
        <begin position="29"/>
        <end position="50"/>
    </location>
</feature>
<evidence type="ECO:0000256" key="1">
    <source>
        <dbReference type="SAM" id="MobiDB-lite"/>
    </source>
</evidence>
<comment type="caution">
    <text evidence="2">The sequence shown here is derived from an EMBL/GenBank/DDBJ whole genome shotgun (WGS) entry which is preliminary data.</text>
</comment>
<feature type="region of interest" description="Disordered" evidence="1">
    <location>
        <begin position="122"/>
        <end position="239"/>
    </location>
</feature>
<proteinExistence type="predicted"/>
<feature type="region of interest" description="Disordered" evidence="1">
    <location>
        <begin position="19"/>
        <end position="50"/>
    </location>
</feature>
<organism evidence="2 3">
    <name type="scientific">Ephemerocybe angulata</name>
    <dbReference type="NCBI Taxonomy" id="980116"/>
    <lineage>
        <taxon>Eukaryota</taxon>
        <taxon>Fungi</taxon>
        <taxon>Dikarya</taxon>
        <taxon>Basidiomycota</taxon>
        <taxon>Agaricomycotina</taxon>
        <taxon>Agaricomycetes</taxon>
        <taxon>Agaricomycetidae</taxon>
        <taxon>Agaricales</taxon>
        <taxon>Agaricineae</taxon>
        <taxon>Psathyrellaceae</taxon>
        <taxon>Ephemerocybe</taxon>
    </lineage>
</organism>
<dbReference type="AlphaFoldDB" id="A0A8H6I7E7"/>
<accession>A0A8H6I7E7</accession>
<reference evidence="2 3" key="1">
    <citation type="submission" date="2020-07" db="EMBL/GenBank/DDBJ databases">
        <title>Comparative genomics of pyrophilous fungi reveals a link between fire events and developmental genes.</title>
        <authorList>
            <consortium name="DOE Joint Genome Institute"/>
            <person name="Steindorff A.S."/>
            <person name="Carver A."/>
            <person name="Calhoun S."/>
            <person name="Stillman K."/>
            <person name="Liu H."/>
            <person name="Lipzen A."/>
            <person name="Pangilinan J."/>
            <person name="Labutti K."/>
            <person name="Bruns T.D."/>
            <person name="Grigoriev I.V."/>
        </authorList>
    </citation>
    <scope>NUCLEOTIDE SEQUENCE [LARGE SCALE GENOMIC DNA]</scope>
    <source>
        <strain evidence="2 3">CBS 144469</strain>
    </source>
</reference>